<evidence type="ECO:0000313" key="2">
    <source>
        <dbReference type="Proteomes" id="UP000178429"/>
    </source>
</evidence>
<comment type="caution">
    <text evidence="1">The sequence shown here is derived from an EMBL/GenBank/DDBJ whole genome shotgun (WGS) entry which is preliminary data.</text>
</comment>
<accession>A0A1F8C1F0</accession>
<name>A0A1F8C1F0_9BACT</name>
<dbReference type="EMBL" id="MGHL01000006">
    <property type="protein sequence ID" value="OGM70153.1"/>
    <property type="molecule type" value="Genomic_DNA"/>
</dbReference>
<sequence length="155" mass="17170">MSELMGWESSSFPGDLPASARYPRFERPFPPSSGAFDLKDTKGKLPPWAESLADQGVQPDGTEATRFDKGDQILEKQLFLDPSGKRFLVERLFLKSDLVQVNTLVRDANHGVVRDGRYYLIVQKAGGTTKNLGSAERDIQVLLGVPEMTDVLDKS</sequence>
<dbReference type="Proteomes" id="UP000178429">
    <property type="component" value="Unassembled WGS sequence"/>
</dbReference>
<evidence type="ECO:0000313" key="1">
    <source>
        <dbReference type="EMBL" id="OGM70153.1"/>
    </source>
</evidence>
<gene>
    <name evidence="1" type="ORF">A2975_03700</name>
</gene>
<proteinExistence type="predicted"/>
<dbReference type="AlphaFoldDB" id="A0A1F8C1F0"/>
<organism evidence="1 2">
    <name type="scientific">Candidatus Woesebacteria bacterium RIFCSPLOWO2_01_FULL_44_14</name>
    <dbReference type="NCBI Taxonomy" id="1802525"/>
    <lineage>
        <taxon>Bacteria</taxon>
        <taxon>Candidatus Woeseibacteriota</taxon>
    </lineage>
</organism>
<dbReference type="STRING" id="1802525.A2975_03700"/>
<protein>
    <submittedName>
        <fullName evidence="1">Uncharacterized protein</fullName>
    </submittedName>
</protein>
<reference evidence="1 2" key="1">
    <citation type="journal article" date="2016" name="Nat. Commun.">
        <title>Thousands of microbial genomes shed light on interconnected biogeochemical processes in an aquifer system.</title>
        <authorList>
            <person name="Anantharaman K."/>
            <person name="Brown C.T."/>
            <person name="Hug L.A."/>
            <person name="Sharon I."/>
            <person name="Castelle C.J."/>
            <person name="Probst A.J."/>
            <person name="Thomas B.C."/>
            <person name="Singh A."/>
            <person name="Wilkins M.J."/>
            <person name="Karaoz U."/>
            <person name="Brodie E.L."/>
            <person name="Williams K.H."/>
            <person name="Hubbard S.S."/>
            <person name="Banfield J.F."/>
        </authorList>
    </citation>
    <scope>NUCLEOTIDE SEQUENCE [LARGE SCALE GENOMIC DNA]</scope>
</reference>